<evidence type="ECO:0000313" key="3">
    <source>
        <dbReference type="Proteomes" id="UP001201812"/>
    </source>
</evidence>
<keyword evidence="3" id="KW-1185">Reference proteome</keyword>
<evidence type="ECO:0000313" key="2">
    <source>
        <dbReference type="EMBL" id="KAI1729597.1"/>
    </source>
</evidence>
<name>A0AAD4NGB4_9BILA</name>
<protein>
    <submittedName>
        <fullName evidence="2">BTB/POZ domain-containing protein</fullName>
    </submittedName>
</protein>
<sequence length="198" mass="22691">MAFDFRVNKFGGDVALIVEGMNLYVHKEILTKHSRYFNTLLYSPDFQGNTLIEIPLENMRLSEITELLGIIYVNKAVTVTNVTYLLELANYFQMDDLMQKSENTLINDVDCKLNWNQKMIRAERFGLIRLKASLFRQLQTVGDVCKIRTMSHFAELSDSVKASLFDKLCTGLDRCGNAIEIKKKSVKKTCAQNLCNNM</sequence>
<dbReference type="PANTHER" id="PTHR22744">
    <property type="entry name" value="HELIX LOOP HELIX PROTEIN 21-RELATED"/>
    <property type="match status" value="1"/>
</dbReference>
<dbReference type="EMBL" id="JAKKPZ010000001">
    <property type="protein sequence ID" value="KAI1729597.1"/>
    <property type="molecule type" value="Genomic_DNA"/>
</dbReference>
<dbReference type="Proteomes" id="UP001201812">
    <property type="component" value="Unassembled WGS sequence"/>
</dbReference>
<dbReference type="InterPro" id="IPR011333">
    <property type="entry name" value="SKP1/BTB/POZ_sf"/>
</dbReference>
<organism evidence="2 3">
    <name type="scientific">Ditylenchus destructor</name>
    <dbReference type="NCBI Taxonomy" id="166010"/>
    <lineage>
        <taxon>Eukaryota</taxon>
        <taxon>Metazoa</taxon>
        <taxon>Ecdysozoa</taxon>
        <taxon>Nematoda</taxon>
        <taxon>Chromadorea</taxon>
        <taxon>Rhabditida</taxon>
        <taxon>Tylenchina</taxon>
        <taxon>Tylenchomorpha</taxon>
        <taxon>Sphaerularioidea</taxon>
        <taxon>Anguinidae</taxon>
        <taxon>Anguininae</taxon>
        <taxon>Ditylenchus</taxon>
    </lineage>
</organism>
<reference evidence="2" key="1">
    <citation type="submission" date="2022-01" db="EMBL/GenBank/DDBJ databases">
        <title>Genome Sequence Resource for Two Populations of Ditylenchus destructor, the Migratory Endoparasitic Phytonematode.</title>
        <authorList>
            <person name="Zhang H."/>
            <person name="Lin R."/>
            <person name="Xie B."/>
        </authorList>
    </citation>
    <scope>NUCLEOTIDE SEQUENCE</scope>
    <source>
        <strain evidence="2">BazhouSP</strain>
    </source>
</reference>
<dbReference type="SMART" id="SM00225">
    <property type="entry name" value="BTB"/>
    <property type="match status" value="1"/>
</dbReference>
<dbReference type="Gene3D" id="3.30.710.10">
    <property type="entry name" value="Potassium Channel Kv1.1, Chain A"/>
    <property type="match status" value="1"/>
</dbReference>
<feature type="domain" description="BTB" evidence="1">
    <location>
        <begin position="12"/>
        <end position="80"/>
    </location>
</feature>
<dbReference type="CDD" id="cd18186">
    <property type="entry name" value="BTB_POZ_ZBTB_KLHL-like"/>
    <property type="match status" value="1"/>
</dbReference>
<gene>
    <name evidence="2" type="ORF">DdX_01847</name>
</gene>
<dbReference type="AlphaFoldDB" id="A0AAD4NGB4"/>
<proteinExistence type="predicted"/>
<dbReference type="Pfam" id="PF00651">
    <property type="entry name" value="BTB"/>
    <property type="match status" value="1"/>
</dbReference>
<dbReference type="PANTHER" id="PTHR22744:SF17">
    <property type="entry name" value="BTB DOMAIN-CONTAINING PROTEIN"/>
    <property type="match status" value="1"/>
</dbReference>
<evidence type="ECO:0000259" key="1">
    <source>
        <dbReference type="PROSITE" id="PS50097"/>
    </source>
</evidence>
<comment type="caution">
    <text evidence="2">The sequence shown here is derived from an EMBL/GenBank/DDBJ whole genome shotgun (WGS) entry which is preliminary data.</text>
</comment>
<dbReference type="PROSITE" id="PS50097">
    <property type="entry name" value="BTB"/>
    <property type="match status" value="1"/>
</dbReference>
<dbReference type="InterPro" id="IPR000210">
    <property type="entry name" value="BTB/POZ_dom"/>
</dbReference>
<accession>A0AAD4NGB4</accession>
<dbReference type="SUPFAM" id="SSF54695">
    <property type="entry name" value="POZ domain"/>
    <property type="match status" value="1"/>
</dbReference>